<evidence type="ECO:0000313" key="2">
    <source>
        <dbReference type="WBParaSite" id="L893_g572.t1"/>
    </source>
</evidence>
<name>A0A1I8AHQ9_9BILA</name>
<keyword evidence="1" id="KW-1185">Reference proteome</keyword>
<accession>A0A1I8AHQ9</accession>
<reference evidence="2" key="1">
    <citation type="submission" date="2016-11" db="UniProtKB">
        <authorList>
            <consortium name="WormBaseParasite"/>
        </authorList>
    </citation>
    <scope>IDENTIFICATION</scope>
</reference>
<proteinExistence type="predicted"/>
<evidence type="ECO:0000313" key="1">
    <source>
        <dbReference type="Proteomes" id="UP000095287"/>
    </source>
</evidence>
<sequence length="103" mass="11433">MFPRISHDLLHFITPSPLRERVTSTCPGGFPLVPTRLLLRCHTLSFQHGNPLISDPILCACVSPHASSHHSESASRALIHPLPFSTYRSRVAKPFARLVQPGF</sequence>
<dbReference type="AlphaFoldDB" id="A0A1I8AHQ9"/>
<organism evidence="1 2">
    <name type="scientific">Steinernema glaseri</name>
    <dbReference type="NCBI Taxonomy" id="37863"/>
    <lineage>
        <taxon>Eukaryota</taxon>
        <taxon>Metazoa</taxon>
        <taxon>Ecdysozoa</taxon>
        <taxon>Nematoda</taxon>
        <taxon>Chromadorea</taxon>
        <taxon>Rhabditida</taxon>
        <taxon>Tylenchina</taxon>
        <taxon>Panagrolaimomorpha</taxon>
        <taxon>Strongyloidoidea</taxon>
        <taxon>Steinernematidae</taxon>
        <taxon>Steinernema</taxon>
    </lineage>
</organism>
<protein>
    <submittedName>
        <fullName evidence="2">Uncharacterized protein</fullName>
    </submittedName>
</protein>
<dbReference type="Proteomes" id="UP000095287">
    <property type="component" value="Unplaced"/>
</dbReference>
<dbReference type="WBParaSite" id="L893_g572.t1">
    <property type="protein sequence ID" value="L893_g572.t1"/>
    <property type="gene ID" value="L893_g572"/>
</dbReference>